<keyword evidence="3" id="KW-0175">Coiled coil</keyword>
<dbReference type="GO" id="GO:0006366">
    <property type="term" value="P:transcription by RNA polymerase II"/>
    <property type="evidence" value="ECO:0007669"/>
    <property type="project" value="TreeGrafter"/>
</dbReference>
<dbReference type="InterPro" id="IPR054414">
    <property type="entry name" value="Ccdc124/Oxs1_C"/>
</dbReference>
<feature type="region of interest" description="Disordered" evidence="4">
    <location>
        <begin position="53"/>
        <end position="90"/>
    </location>
</feature>
<keyword evidence="7" id="KW-1185">Reference proteome</keyword>
<feature type="region of interest" description="Disordered" evidence="4">
    <location>
        <begin position="21"/>
        <end position="40"/>
    </location>
</feature>
<dbReference type="InterPro" id="IPR010422">
    <property type="entry name" value="Ccdc124/Oxs1"/>
</dbReference>
<evidence type="ECO:0000256" key="3">
    <source>
        <dbReference type="ARBA" id="ARBA00023054"/>
    </source>
</evidence>
<evidence type="ECO:0000256" key="2">
    <source>
        <dbReference type="ARBA" id="ARBA00008296"/>
    </source>
</evidence>
<dbReference type="GO" id="GO:0030496">
    <property type="term" value="C:midbody"/>
    <property type="evidence" value="ECO:0007669"/>
    <property type="project" value="UniProtKB-SubCell"/>
</dbReference>
<evidence type="ECO:0000256" key="4">
    <source>
        <dbReference type="SAM" id="MobiDB-lite"/>
    </source>
</evidence>
<feature type="compositionally biased region" description="Basic and acidic residues" evidence="4">
    <location>
        <begin position="53"/>
        <end position="72"/>
    </location>
</feature>
<evidence type="ECO:0000313" key="7">
    <source>
        <dbReference type="Proteomes" id="UP001321473"/>
    </source>
</evidence>
<evidence type="ECO:0000256" key="1">
    <source>
        <dbReference type="ARBA" id="ARBA00004214"/>
    </source>
</evidence>
<proteinExistence type="inferred from homology"/>
<comment type="subcellular location">
    <subcellularLocation>
        <location evidence="1">Midbody</location>
    </subcellularLocation>
</comment>
<sequence length="237" mass="27219">MDRPITKEEVIEACKWSGDGHITNQSSTMPKKFGTNTKSAEARAKKEAVKIADKVKKEKEAEDALWNDDDKHIARKQQRKEERDKKKTEQLEKKAVLKQMYDEEMNSIKAAKTRAEKVTRADIAALGERQQKAQKDPEELLLHEKPLEENINRVVVEGEEARTVDEAIAVLSVKDGPADRHPERRAKAAYDAFEKQKLPELKAENPNLRLSQLKQMIRKDWMKSPENPLNQIQAGRF</sequence>
<gene>
    <name evidence="6" type="ORF">V5799_008029</name>
</gene>
<dbReference type="PANTHER" id="PTHR21680">
    <property type="entry name" value="COILED-COIL DOMAIN-CONTAINING PROTEIN 124"/>
    <property type="match status" value="1"/>
</dbReference>
<dbReference type="GO" id="GO:0005634">
    <property type="term" value="C:nucleus"/>
    <property type="evidence" value="ECO:0007669"/>
    <property type="project" value="TreeGrafter"/>
</dbReference>
<comment type="caution">
    <text evidence="6">The sequence shown here is derived from an EMBL/GenBank/DDBJ whole genome shotgun (WGS) entry which is preliminary data.</text>
</comment>
<dbReference type="AlphaFoldDB" id="A0AAQ4FF94"/>
<evidence type="ECO:0000313" key="6">
    <source>
        <dbReference type="EMBL" id="KAK8785606.1"/>
    </source>
</evidence>
<dbReference type="Pfam" id="PF06244">
    <property type="entry name" value="Ccdc124"/>
    <property type="match status" value="1"/>
</dbReference>
<evidence type="ECO:0000259" key="5">
    <source>
        <dbReference type="Pfam" id="PF06244"/>
    </source>
</evidence>
<reference evidence="6 7" key="1">
    <citation type="journal article" date="2023" name="Arcadia Sci">
        <title>De novo assembly of a long-read Amblyomma americanum tick genome.</title>
        <authorList>
            <person name="Chou S."/>
            <person name="Poskanzer K.E."/>
            <person name="Rollins M."/>
            <person name="Thuy-Boun P.S."/>
        </authorList>
    </citation>
    <scope>NUCLEOTIDE SEQUENCE [LARGE SCALE GENOMIC DNA]</scope>
    <source>
        <strain evidence="6">F_SG_1</strain>
        <tissue evidence="6">Salivary glands</tissue>
    </source>
</reference>
<dbReference type="EMBL" id="JARKHS020003378">
    <property type="protein sequence ID" value="KAK8785606.1"/>
    <property type="molecule type" value="Genomic_DNA"/>
</dbReference>
<dbReference type="GO" id="GO:0003713">
    <property type="term" value="F:transcription coactivator activity"/>
    <property type="evidence" value="ECO:0007669"/>
    <property type="project" value="TreeGrafter"/>
</dbReference>
<organism evidence="6 7">
    <name type="scientific">Amblyomma americanum</name>
    <name type="common">Lone star tick</name>
    <dbReference type="NCBI Taxonomy" id="6943"/>
    <lineage>
        <taxon>Eukaryota</taxon>
        <taxon>Metazoa</taxon>
        <taxon>Ecdysozoa</taxon>
        <taxon>Arthropoda</taxon>
        <taxon>Chelicerata</taxon>
        <taxon>Arachnida</taxon>
        <taxon>Acari</taxon>
        <taxon>Parasitiformes</taxon>
        <taxon>Ixodida</taxon>
        <taxon>Ixodoidea</taxon>
        <taxon>Ixodidae</taxon>
        <taxon>Amblyomminae</taxon>
        <taxon>Amblyomma</taxon>
    </lineage>
</organism>
<protein>
    <recommendedName>
        <fullName evidence="5">Coiled-coil domain-containing protein</fullName>
    </recommendedName>
</protein>
<comment type="similarity">
    <text evidence="2">Belongs to the CCDC124 family.</text>
</comment>
<feature type="domain" description="Coiled-coil" evidence="5">
    <location>
        <begin position="150"/>
        <end position="231"/>
    </location>
</feature>
<feature type="compositionally biased region" description="Basic and acidic residues" evidence="4">
    <location>
        <begin position="79"/>
        <end position="90"/>
    </location>
</feature>
<dbReference type="Proteomes" id="UP001321473">
    <property type="component" value="Unassembled WGS sequence"/>
</dbReference>
<dbReference type="PANTHER" id="PTHR21680:SF0">
    <property type="entry name" value="COILED-COIL DOMAIN-CONTAINING PROTEIN 124"/>
    <property type="match status" value="1"/>
</dbReference>
<accession>A0AAQ4FF94</accession>
<feature type="compositionally biased region" description="Polar residues" evidence="4">
    <location>
        <begin position="22"/>
        <end position="39"/>
    </location>
</feature>
<name>A0AAQ4FF94_AMBAM</name>